<comment type="similarity">
    <text evidence="1">Belongs to the ZapA family. Type 1 subfamily.</text>
</comment>
<dbReference type="InterPro" id="IPR007838">
    <property type="entry name" value="Cell_div_ZapA-like"/>
</dbReference>
<dbReference type="RefSeq" id="WP_263075928.1">
    <property type="nucleotide sequence ID" value="NZ_CP089977.1"/>
</dbReference>
<evidence type="ECO:0000256" key="1">
    <source>
        <dbReference type="ARBA" id="ARBA00010074"/>
    </source>
</evidence>
<accession>A0ABY6F3G7</accession>
<keyword evidence="4" id="KW-0132">Cell division</keyword>
<dbReference type="InterPro" id="IPR042233">
    <property type="entry name" value="Cell_div_ZapA_N"/>
</dbReference>
<dbReference type="Gene3D" id="3.30.160.880">
    <property type="entry name" value="Cell division protein ZapA protomer, N-terminal domain"/>
    <property type="match status" value="1"/>
</dbReference>
<gene>
    <name evidence="4" type="ORF">LU297_07580</name>
</gene>
<evidence type="ECO:0000256" key="2">
    <source>
        <dbReference type="ARBA" id="ARBA00023054"/>
    </source>
</evidence>
<dbReference type="EMBL" id="CP089977">
    <property type="protein sequence ID" value="UXZ04445.1"/>
    <property type="molecule type" value="Genomic_DNA"/>
</dbReference>
<protein>
    <submittedName>
        <fullName evidence="4">Cell division protein ZapA</fullName>
    </submittedName>
</protein>
<dbReference type="InterPro" id="IPR036192">
    <property type="entry name" value="Cell_div_ZapA-like_sf"/>
</dbReference>
<evidence type="ECO:0000313" key="4">
    <source>
        <dbReference type="EMBL" id="UXZ04445.1"/>
    </source>
</evidence>
<evidence type="ECO:0000313" key="5">
    <source>
        <dbReference type="Proteomes" id="UP001063782"/>
    </source>
</evidence>
<feature type="compositionally biased region" description="Polar residues" evidence="3">
    <location>
        <begin position="8"/>
        <end position="26"/>
    </location>
</feature>
<reference evidence="4" key="1">
    <citation type="submission" date="2021-12" db="EMBL/GenBank/DDBJ databases">
        <title>taxonomy of Moraxella sp. ZY201224.</title>
        <authorList>
            <person name="Li F."/>
        </authorList>
    </citation>
    <scope>NUCLEOTIDE SEQUENCE</scope>
    <source>
        <strain evidence="4">ZY201224</strain>
    </source>
</reference>
<dbReference type="GO" id="GO:0051301">
    <property type="term" value="P:cell division"/>
    <property type="evidence" value="ECO:0007669"/>
    <property type="project" value="UniProtKB-KW"/>
</dbReference>
<proteinExistence type="inferred from homology"/>
<keyword evidence="2" id="KW-0175">Coiled coil</keyword>
<keyword evidence="5" id="KW-1185">Reference proteome</keyword>
<sequence>MNLEDALNNRNHSNNKPTQTTTASSRSSDEYRPVDISIAGTPHRVVCPVNEVANLEAGADYINQKIRDLRREIKNKNPSNEEFLVLVSLELYDQVRTLQAQMSAATEERRQIHALIEKINRDARTML</sequence>
<dbReference type="Proteomes" id="UP001063782">
    <property type="component" value="Chromosome"/>
</dbReference>
<keyword evidence="4" id="KW-0131">Cell cycle</keyword>
<dbReference type="Pfam" id="PF05164">
    <property type="entry name" value="ZapA"/>
    <property type="match status" value="1"/>
</dbReference>
<evidence type="ECO:0000256" key="3">
    <source>
        <dbReference type="SAM" id="MobiDB-lite"/>
    </source>
</evidence>
<organism evidence="4 5">
    <name type="scientific">Moraxella nasicaprae</name>
    <dbReference type="NCBI Taxonomy" id="2904122"/>
    <lineage>
        <taxon>Bacteria</taxon>
        <taxon>Pseudomonadati</taxon>
        <taxon>Pseudomonadota</taxon>
        <taxon>Gammaproteobacteria</taxon>
        <taxon>Moraxellales</taxon>
        <taxon>Moraxellaceae</taxon>
        <taxon>Moraxella</taxon>
    </lineage>
</organism>
<dbReference type="SUPFAM" id="SSF102829">
    <property type="entry name" value="Cell division protein ZapA-like"/>
    <property type="match status" value="1"/>
</dbReference>
<name>A0ABY6F3G7_9GAMM</name>
<feature type="region of interest" description="Disordered" evidence="3">
    <location>
        <begin position="1"/>
        <end position="33"/>
    </location>
</feature>